<comment type="caution">
    <text evidence="1">The sequence shown here is derived from an EMBL/GenBank/DDBJ whole genome shotgun (WGS) entry which is preliminary data.</text>
</comment>
<proteinExistence type="predicted"/>
<reference evidence="1 2" key="1">
    <citation type="submission" date="2023-03" db="EMBL/GenBank/DDBJ databases">
        <title>WGS of Gossypium arboreum.</title>
        <authorList>
            <person name="Yu D."/>
        </authorList>
    </citation>
    <scope>NUCLEOTIDE SEQUENCE [LARGE SCALE GENOMIC DNA]</scope>
    <source>
        <tissue evidence="1">Leaf</tissue>
    </source>
</reference>
<name>A0ABR0R1N1_GOSAR</name>
<organism evidence="1 2">
    <name type="scientific">Gossypium arboreum</name>
    <name type="common">Tree cotton</name>
    <name type="synonym">Gossypium nanking</name>
    <dbReference type="NCBI Taxonomy" id="29729"/>
    <lineage>
        <taxon>Eukaryota</taxon>
        <taxon>Viridiplantae</taxon>
        <taxon>Streptophyta</taxon>
        <taxon>Embryophyta</taxon>
        <taxon>Tracheophyta</taxon>
        <taxon>Spermatophyta</taxon>
        <taxon>Magnoliopsida</taxon>
        <taxon>eudicotyledons</taxon>
        <taxon>Gunneridae</taxon>
        <taxon>Pentapetalae</taxon>
        <taxon>rosids</taxon>
        <taxon>malvids</taxon>
        <taxon>Malvales</taxon>
        <taxon>Malvaceae</taxon>
        <taxon>Malvoideae</taxon>
        <taxon>Gossypium</taxon>
    </lineage>
</organism>
<sequence length="177" mass="20045">MSVPTQPIMEYVCNTNISSKKDDALNDLLFRPWTQVASQIRRHSVIDKVRAKEKGIIMGKEVNLGLRFDSLMNMGRDDMVVENKELNLGNSNNKIFSKNVTITRPSMRNVWTKFKGKENVGSQQGREIERSSQVDRANRKGLFGGQVEKQNSIIIEKSNASLGLPHIEVSINESRIE</sequence>
<dbReference type="Proteomes" id="UP001358586">
    <property type="component" value="Chromosome 1"/>
</dbReference>
<evidence type="ECO:0000313" key="1">
    <source>
        <dbReference type="EMBL" id="KAK5845148.1"/>
    </source>
</evidence>
<gene>
    <name evidence="1" type="ORF">PVK06_001302</name>
</gene>
<accession>A0ABR0R1N1</accession>
<protein>
    <submittedName>
        <fullName evidence="1">Uncharacterized protein</fullName>
    </submittedName>
</protein>
<dbReference type="EMBL" id="JARKNE010000001">
    <property type="protein sequence ID" value="KAK5845148.1"/>
    <property type="molecule type" value="Genomic_DNA"/>
</dbReference>
<evidence type="ECO:0000313" key="2">
    <source>
        <dbReference type="Proteomes" id="UP001358586"/>
    </source>
</evidence>
<keyword evidence="2" id="KW-1185">Reference proteome</keyword>